<sequence>MLLEETPSRCLIESIRQESPKRKTLIEFYIEDECIETKYELASIESEKSSNVTSSESMVLCEECFCNGSIPIPLYIETSELRTAEIREDVAWPWGDVSIHSNPTSLISSELLDIREGYEIDENTTPGYCHGNVPVNVLANPVAKKKNEVLQLNISKREGVRPETTVEKKSTTNAIRISKMSLNISQSNKNQGKMHNNANWSQRLYQQALDRSSRLRAKRVMSKDDEKLSSSQKFESSTSTYQQCAFDNSSNRASAARRRSKSSFKDTCFEVSLAKKKQMSSKMPTPKVFEPLSQYPKESCKSLCQRQEPVLSKTRKPGSSRLATPKACERLYRLGKARQRNRRTPPLKVHDDIQKEKHYPSFFRRDYFLKSNVSKETSTTAASIESTYTGTCSVLVCDRIYKERYVKEECQSRTKSYRRPEGKAQGMINDCAPPAYNRLYGASKIKQVEGKRRRQQIEKTIAAKHAMPDWSDWTIPLDQAEDYYHKSISHALSHERKMVLAAYKMGLKYEPKYSYNSSTRGQYGWR</sequence>
<evidence type="ECO:0000256" key="1">
    <source>
        <dbReference type="SAM" id="MobiDB-lite"/>
    </source>
</evidence>
<organism evidence="2">
    <name type="scientific">Chaetoceros debilis</name>
    <dbReference type="NCBI Taxonomy" id="122233"/>
    <lineage>
        <taxon>Eukaryota</taxon>
        <taxon>Sar</taxon>
        <taxon>Stramenopiles</taxon>
        <taxon>Ochrophyta</taxon>
        <taxon>Bacillariophyta</taxon>
        <taxon>Coscinodiscophyceae</taxon>
        <taxon>Chaetocerotophycidae</taxon>
        <taxon>Chaetocerotales</taxon>
        <taxon>Chaetocerotaceae</taxon>
        <taxon>Chaetoceros</taxon>
    </lineage>
</organism>
<evidence type="ECO:0000313" key="2">
    <source>
        <dbReference type="EMBL" id="CAE0458361.1"/>
    </source>
</evidence>
<gene>
    <name evidence="2" type="ORF">CDEB00056_LOCUS3202</name>
</gene>
<accession>A0A7S3PXH4</accession>
<dbReference type="AlphaFoldDB" id="A0A7S3PXH4"/>
<name>A0A7S3PXH4_9STRA</name>
<proteinExistence type="predicted"/>
<protein>
    <submittedName>
        <fullName evidence="2">Uncharacterized protein</fullName>
    </submittedName>
</protein>
<reference evidence="2" key="1">
    <citation type="submission" date="2021-01" db="EMBL/GenBank/DDBJ databases">
        <authorList>
            <person name="Corre E."/>
            <person name="Pelletier E."/>
            <person name="Niang G."/>
            <person name="Scheremetjew M."/>
            <person name="Finn R."/>
            <person name="Kale V."/>
            <person name="Holt S."/>
            <person name="Cochrane G."/>
            <person name="Meng A."/>
            <person name="Brown T."/>
            <person name="Cohen L."/>
        </authorList>
    </citation>
    <scope>NUCLEOTIDE SEQUENCE</scope>
    <source>
        <strain evidence="2">MM31A-1</strain>
    </source>
</reference>
<feature type="region of interest" description="Disordered" evidence="1">
    <location>
        <begin position="215"/>
        <end position="234"/>
    </location>
</feature>
<dbReference type="EMBL" id="HBIO01004652">
    <property type="protein sequence ID" value="CAE0458361.1"/>
    <property type="molecule type" value="Transcribed_RNA"/>
</dbReference>